<keyword evidence="4" id="KW-0732">Signal</keyword>
<keyword evidence="3" id="KW-1003">Cell membrane</keyword>
<comment type="caution">
    <text evidence="9">The sequence shown here is derived from an EMBL/GenBank/DDBJ whole genome shotgun (WGS) entry which is preliminary data.</text>
</comment>
<dbReference type="AlphaFoldDB" id="A0A1V1NZY2"/>
<gene>
    <name evidence="9" type="ORF">OMM_04784</name>
</gene>
<evidence type="ECO:0000256" key="1">
    <source>
        <dbReference type="ARBA" id="ARBA00004418"/>
    </source>
</evidence>
<evidence type="ECO:0000256" key="3">
    <source>
        <dbReference type="ARBA" id="ARBA00022475"/>
    </source>
</evidence>
<evidence type="ECO:0000256" key="7">
    <source>
        <dbReference type="ARBA" id="ARBA00023288"/>
    </source>
</evidence>
<comment type="subcellular location">
    <subcellularLocation>
        <location evidence="1">Periplasm</location>
    </subcellularLocation>
</comment>
<sequence length="503" mass="57590">MEIKSVAENIRTHFWEAKYLAKAFYEITGIKVTQDIINEGSIVDLIYRQIRTNSKLYDIYVNDSDFIGTHLRLDSALRFNEYMKGEGKDVTNPFIDLDDFLNLEFGQDYDGNQLQIPDQQFANLYWFRYDWFNRPEIKNAFHAKYGYELGVPLNWAAYEDIAEFFTGLEIDGNKVYGHMDYGKKSPSLAWRFTDAWLSIAGVGDKGLPNGLPVDEWGIRVENEVPVGSSVERGGAVNSPAAVYSLAKYLEWLKKFAPPFAASMTWSEAGTLPARGNIAQRIFQYITWLSDESFTSPFSPVTDSNGKPLWRVAPTPHGKYWEEGMKVGYQDAGSWTILKKSVKGKDRAAAWLWAQFCISKTVSLKKFLVGMTPVRKSTVNSKYLAEKEGTFGGIITFYKSALERQWTPSGPNVPHYPLLAEHWPPNIRRAIDGKCTPQQAMDSIARGMDSMMNKMRPRFYPPKLNPKKSKEYWLKQPGSPKPEKTKREKPKTMLYENLIKTWKQ</sequence>
<dbReference type="SUPFAM" id="SSF53850">
    <property type="entry name" value="Periplasmic binding protein-like II"/>
    <property type="match status" value="1"/>
</dbReference>
<comment type="similarity">
    <text evidence="2">Belongs to the bacterial solute-binding protein 1 family.</text>
</comment>
<dbReference type="InterPro" id="IPR006059">
    <property type="entry name" value="SBP"/>
</dbReference>
<keyword evidence="9" id="KW-0762">Sugar transport</keyword>
<reference evidence="10" key="1">
    <citation type="submission" date="2012-11" db="EMBL/GenBank/DDBJ databases">
        <authorList>
            <person name="Lucero-Rivera Y.E."/>
            <person name="Tovar-Ramirez D."/>
        </authorList>
    </citation>
    <scope>NUCLEOTIDE SEQUENCE [LARGE SCALE GENOMIC DNA]</scope>
    <source>
        <strain evidence="10">Araruama</strain>
    </source>
</reference>
<evidence type="ECO:0000256" key="8">
    <source>
        <dbReference type="SAM" id="MobiDB-lite"/>
    </source>
</evidence>
<dbReference type="PANTHER" id="PTHR43649:SF33">
    <property type="entry name" value="POLYGALACTURONAN_RHAMNOGALACTURONAN-BINDING PROTEIN YTCQ"/>
    <property type="match status" value="1"/>
</dbReference>
<dbReference type="InterPro" id="IPR050490">
    <property type="entry name" value="Bact_solute-bd_prot1"/>
</dbReference>
<accession>A0A1V1NZY2</accession>
<dbReference type="PANTHER" id="PTHR43649">
    <property type="entry name" value="ARABINOSE-BINDING PROTEIN-RELATED"/>
    <property type="match status" value="1"/>
</dbReference>
<evidence type="ECO:0000256" key="2">
    <source>
        <dbReference type="ARBA" id="ARBA00008520"/>
    </source>
</evidence>
<dbReference type="Pfam" id="PF01547">
    <property type="entry name" value="SBP_bac_1"/>
    <property type="match status" value="1"/>
</dbReference>
<keyword evidence="5" id="KW-0472">Membrane</keyword>
<name>A0A1V1NZY2_9BACT</name>
<evidence type="ECO:0000313" key="9">
    <source>
        <dbReference type="EMBL" id="ETR68065.1"/>
    </source>
</evidence>
<evidence type="ECO:0000313" key="10">
    <source>
        <dbReference type="Proteomes" id="UP000189670"/>
    </source>
</evidence>
<evidence type="ECO:0000256" key="5">
    <source>
        <dbReference type="ARBA" id="ARBA00023136"/>
    </source>
</evidence>
<keyword evidence="7" id="KW-0449">Lipoprotein</keyword>
<protein>
    <submittedName>
        <fullName evidence="9">Multiple sugar transport system substrate-binding protein</fullName>
    </submittedName>
</protein>
<evidence type="ECO:0000256" key="4">
    <source>
        <dbReference type="ARBA" id="ARBA00022729"/>
    </source>
</evidence>
<dbReference type="EMBL" id="ATBP01001092">
    <property type="protein sequence ID" value="ETR68065.1"/>
    <property type="molecule type" value="Genomic_DNA"/>
</dbReference>
<feature type="region of interest" description="Disordered" evidence="8">
    <location>
        <begin position="458"/>
        <end position="491"/>
    </location>
</feature>
<keyword evidence="9" id="KW-0813">Transport</keyword>
<organism evidence="9 10">
    <name type="scientific">Candidatus Magnetoglobus multicellularis str. Araruama</name>
    <dbReference type="NCBI Taxonomy" id="890399"/>
    <lineage>
        <taxon>Bacteria</taxon>
        <taxon>Pseudomonadati</taxon>
        <taxon>Thermodesulfobacteriota</taxon>
        <taxon>Desulfobacteria</taxon>
        <taxon>Desulfobacterales</taxon>
        <taxon>Desulfobacteraceae</taxon>
        <taxon>Candidatus Magnetoglobus</taxon>
    </lineage>
</organism>
<proteinExistence type="inferred from homology"/>
<dbReference type="GO" id="GO:0042597">
    <property type="term" value="C:periplasmic space"/>
    <property type="evidence" value="ECO:0007669"/>
    <property type="project" value="UniProtKB-SubCell"/>
</dbReference>
<dbReference type="Proteomes" id="UP000189670">
    <property type="component" value="Unassembled WGS sequence"/>
</dbReference>
<evidence type="ECO:0000256" key="6">
    <source>
        <dbReference type="ARBA" id="ARBA00023139"/>
    </source>
</evidence>
<dbReference type="Gene3D" id="3.40.190.10">
    <property type="entry name" value="Periplasmic binding protein-like II"/>
    <property type="match status" value="2"/>
</dbReference>
<keyword evidence="6" id="KW-0564">Palmitate</keyword>